<gene>
    <name evidence="5" type="primary">OBP42</name>
</gene>
<dbReference type="GO" id="GO:0005549">
    <property type="term" value="F:odorant binding"/>
    <property type="evidence" value="ECO:0007669"/>
    <property type="project" value="InterPro"/>
</dbReference>
<dbReference type="InterPro" id="IPR052295">
    <property type="entry name" value="Odorant-binding_protein"/>
</dbReference>
<accession>A0AA49EZX7</accession>
<reference evidence="5" key="2">
    <citation type="journal article" date="2023" name="Proc. Natl. Acad. Sci. U.S.A.">
        <title>Sex-linked gene traffic underlies the acquisition of sexually dimorphic UV color vision in Heliconius butterflies.</title>
        <authorList>
            <person name="Chakraborty M."/>
            <person name="Lara A.G."/>
            <person name="Dang A."/>
            <person name="McCulloch K.J."/>
            <person name="Rainbow D."/>
            <person name="Carter D."/>
            <person name="Ngo L.T."/>
            <person name="Solares E."/>
            <person name="Said I."/>
            <person name="Corbett-Detig R.B."/>
            <person name="Gilbert L.E."/>
            <person name="Emerson J.J."/>
            <person name="Briscoe A.D."/>
        </authorList>
    </citation>
    <scope>NUCLEOTIDE SEQUENCE</scope>
</reference>
<dbReference type="SUPFAM" id="SSF47565">
    <property type="entry name" value="Insect pheromone/odorant-binding proteins"/>
    <property type="match status" value="1"/>
</dbReference>
<protein>
    <submittedName>
        <fullName evidence="5">Odorant binding protein 42</fullName>
    </submittedName>
</protein>
<dbReference type="EMBL" id="OQ064286">
    <property type="protein sequence ID" value="WHU27559.1"/>
    <property type="molecule type" value="mRNA"/>
</dbReference>
<dbReference type="AlphaFoldDB" id="A0AA49EZX7"/>
<dbReference type="Gene3D" id="1.10.238.270">
    <property type="match status" value="1"/>
</dbReference>
<dbReference type="PANTHER" id="PTHR21066">
    <property type="entry name" value="ODORANT-BINDING PROTEIN 59A-RELATED"/>
    <property type="match status" value="1"/>
</dbReference>
<organism evidence="5">
    <name type="scientific">Heliconius charithonia</name>
    <name type="common">Zebra longwing butterfly</name>
    <dbReference type="NCBI Taxonomy" id="33434"/>
    <lineage>
        <taxon>Eukaryota</taxon>
        <taxon>Metazoa</taxon>
        <taxon>Ecdysozoa</taxon>
        <taxon>Arthropoda</taxon>
        <taxon>Hexapoda</taxon>
        <taxon>Insecta</taxon>
        <taxon>Pterygota</taxon>
        <taxon>Neoptera</taxon>
        <taxon>Endopterygota</taxon>
        <taxon>Lepidoptera</taxon>
        <taxon>Glossata</taxon>
        <taxon>Ditrysia</taxon>
        <taxon>Papilionoidea</taxon>
        <taxon>Nymphalidae</taxon>
        <taxon>Heliconiinae</taxon>
        <taxon>Heliconiini</taxon>
        <taxon>Heliconius</taxon>
    </lineage>
</organism>
<evidence type="ECO:0000256" key="4">
    <source>
        <dbReference type="SAM" id="SignalP"/>
    </source>
</evidence>
<keyword evidence="4" id="KW-0732">Signal</keyword>
<evidence type="ECO:0000313" key="5">
    <source>
        <dbReference type="EMBL" id="WHU27559.1"/>
    </source>
</evidence>
<sequence>MHQILVFCLLIFQAVTAEPPPPQCRGPPAGLHKSPKECCKFPKVFKEEDFKECGIEKPAEEDGSFHHRGPPDCDKQICLLQANNLMKDDTTIDKEAVTAFMQKWADANGDFKDAVDVAIDRCLKKDLPGPPELCEATKMIFCIGSTVFMNCPKWEDTDDCKKVKEHIEECKPYFN</sequence>
<comment type="subcellular location">
    <subcellularLocation>
        <location evidence="1">Secreted</location>
    </subcellularLocation>
</comment>
<proteinExistence type="evidence at transcript level"/>
<evidence type="ECO:0000256" key="2">
    <source>
        <dbReference type="ARBA" id="ARBA00008098"/>
    </source>
</evidence>
<evidence type="ECO:0000256" key="3">
    <source>
        <dbReference type="ARBA" id="ARBA00022525"/>
    </source>
</evidence>
<feature type="signal peptide" evidence="4">
    <location>
        <begin position="1"/>
        <end position="17"/>
    </location>
</feature>
<reference evidence="5" key="1">
    <citation type="submission" date="2022-12" db="EMBL/GenBank/DDBJ databases">
        <authorList>
            <person name="Briscoe A.D."/>
        </authorList>
    </citation>
    <scope>NUCLEOTIDE SEQUENCE</scope>
</reference>
<name>A0AA49EZX7_HELCH</name>
<dbReference type="GO" id="GO:0005576">
    <property type="term" value="C:extracellular region"/>
    <property type="evidence" value="ECO:0007669"/>
    <property type="project" value="UniProtKB-SubCell"/>
</dbReference>
<keyword evidence="3" id="KW-0964">Secreted</keyword>
<evidence type="ECO:0000256" key="1">
    <source>
        <dbReference type="ARBA" id="ARBA00004613"/>
    </source>
</evidence>
<feature type="chain" id="PRO_5041309893" evidence="4">
    <location>
        <begin position="18"/>
        <end position="175"/>
    </location>
</feature>
<comment type="similarity">
    <text evidence="2">Belongs to the PBP/GOBP family.</text>
</comment>
<dbReference type="InterPro" id="IPR036728">
    <property type="entry name" value="PBP_GOBP_sf"/>
</dbReference>
<dbReference type="PANTHER" id="PTHR21066:SF9">
    <property type="entry name" value="ODORANT-BINDING PROTEIN 59A"/>
    <property type="match status" value="1"/>
</dbReference>